<proteinExistence type="predicted"/>
<feature type="region of interest" description="Disordered" evidence="1">
    <location>
        <begin position="137"/>
        <end position="259"/>
    </location>
</feature>
<dbReference type="Gene3D" id="2.60.40.4370">
    <property type="match status" value="1"/>
</dbReference>
<dbReference type="RefSeq" id="XP_018272298.1">
    <property type="nucleotide sequence ID" value="XM_018416262.1"/>
</dbReference>
<dbReference type="GeneID" id="28976710"/>
<feature type="compositionally biased region" description="Gly residues" evidence="1">
    <location>
        <begin position="249"/>
        <end position="259"/>
    </location>
</feature>
<dbReference type="OrthoDB" id="1877767at2759"/>
<sequence length="259" mass="27798">MAIPPTRPRPTQPVLNSNWRRVEHLVPRELLNQVDGPDGDDDEWEEDEVEYVTLDFGPYLEAKALAEHDAIQLLAPESTTPMALLGDRYFQGLHEPLVGSDILFLRNDNTTPAFQPFTTSSHRISFQPVALVPPSGMANALGVPPPSKAHTKKAQREADAAAAAAAAAEQEAQGELGPDGQPKRKRGRPKGSKNKPKTFSVGQLTGQAPLGDEVEPAGAARGRETRAKDKGKGKEVVGEEEGEDEGESGEGGGEPMDEE</sequence>
<dbReference type="EMBL" id="KQ474076">
    <property type="protein sequence ID" value="KPV76249.1"/>
    <property type="molecule type" value="Genomic_DNA"/>
</dbReference>
<gene>
    <name evidence="3" type="ORF">RHOBADRAFT_52283</name>
</gene>
<feature type="compositionally biased region" description="Acidic residues" evidence="1">
    <location>
        <begin position="238"/>
        <end position="248"/>
    </location>
</feature>
<dbReference type="Pfam" id="PF10419">
    <property type="entry name" value="TFIIIC_sub6"/>
    <property type="match status" value="1"/>
</dbReference>
<dbReference type="InterPro" id="IPR019481">
    <property type="entry name" value="TFIIIC_triple_barrel"/>
</dbReference>
<evidence type="ECO:0000256" key="1">
    <source>
        <dbReference type="SAM" id="MobiDB-lite"/>
    </source>
</evidence>
<dbReference type="OMA" id="NWRRVEH"/>
<reference evidence="3 4" key="1">
    <citation type="journal article" date="2015" name="Front. Microbiol.">
        <title>Genome sequence of the plant growth promoting endophytic yeast Rhodotorula graminis WP1.</title>
        <authorList>
            <person name="Firrincieli A."/>
            <person name="Otillar R."/>
            <person name="Salamov A."/>
            <person name="Schmutz J."/>
            <person name="Khan Z."/>
            <person name="Redman R.S."/>
            <person name="Fleck N.D."/>
            <person name="Lindquist E."/>
            <person name="Grigoriev I.V."/>
            <person name="Doty S.L."/>
        </authorList>
    </citation>
    <scope>NUCLEOTIDE SEQUENCE [LARGE SCALE GENOMIC DNA]</scope>
    <source>
        <strain evidence="3 4">WP1</strain>
    </source>
</reference>
<feature type="domain" description="Transcription factor TFIIIC triple barrel" evidence="2">
    <location>
        <begin position="45"/>
        <end position="131"/>
    </location>
</feature>
<protein>
    <recommendedName>
        <fullName evidence="2">Transcription factor TFIIIC triple barrel domain-containing protein</fullName>
    </recommendedName>
</protein>
<feature type="compositionally biased region" description="Low complexity" evidence="1">
    <location>
        <begin position="160"/>
        <end position="173"/>
    </location>
</feature>
<evidence type="ECO:0000259" key="2">
    <source>
        <dbReference type="Pfam" id="PF10419"/>
    </source>
</evidence>
<feature type="compositionally biased region" description="Basic and acidic residues" evidence="1">
    <location>
        <begin position="221"/>
        <end position="237"/>
    </location>
</feature>
<organism evidence="3 4">
    <name type="scientific">Rhodotorula graminis (strain WP1)</name>
    <dbReference type="NCBI Taxonomy" id="578459"/>
    <lineage>
        <taxon>Eukaryota</taxon>
        <taxon>Fungi</taxon>
        <taxon>Dikarya</taxon>
        <taxon>Basidiomycota</taxon>
        <taxon>Pucciniomycotina</taxon>
        <taxon>Microbotryomycetes</taxon>
        <taxon>Sporidiobolales</taxon>
        <taxon>Sporidiobolaceae</taxon>
        <taxon>Rhodotorula</taxon>
    </lineage>
</organism>
<evidence type="ECO:0000313" key="3">
    <source>
        <dbReference type="EMBL" id="KPV76249.1"/>
    </source>
</evidence>
<dbReference type="STRING" id="578459.A0A194S6S5"/>
<name>A0A194S6S5_RHOGW</name>
<dbReference type="AlphaFoldDB" id="A0A194S6S5"/>
<evidence type="ECO:0000313" key="4">
    <source>
        <dbReference type="Proteomes" id="UP000053890"/>
    </source>
</evidence>
<keyword evidence="4" id="KW-1185">Reference proteome</keyword>
<feature type="compositionally biased region" description="Basic residues" evidence="1">
    <location>
        <begin position="183"/>
        <end position="196"/>
    </location>
</feature>
<dbReference type="Proteomes" id="UP000053890">
    <property type="component" value="Unassembled WGS sequence"/>
</dbReference>
<accession>A0A194S6S5</accession>